<organism evidence="1 2">
    <name type="scientific">Oryza rufipogon</name>
    <name type="common">Brownbeard rice</name>
    <name type="synonym">Asian wild rice</name>
    <dbReference type="NCBI Taxonomy" id="4529"/>
    <lineage>
        <taxon>Eukaryota</taxon>
        <taxon>Viridiplantae</taxon>
        <taxon>Streptophyta</taxon>
        <taxon>Embryophyta</taxon>
        <taxon>Tracheophyta</taxon>
        <taxon>Spermatophyta</taxon>
        <taxon>Magnoliopsida</taxon>
        <taxon>Liliopsida</taxon>
        <taxon>Poales</taxon>
        <taxon>Poaceae</taxon>
        <taxon>BOP clade</taxon>
        <taxon>Oryzoideae</taxon>
        <taxon>Oryzeae</taxon>
        <taxon>Oryzinae</taxon>
        <taxon>Oryza</taxon>
    </lineage>
</organism>
<evidence type="ECO:0000313" key="2">
    <source>
        <dbReference type="Proteomes" id="UP000008022"/>
    </source>
</evidence>
<evidence type="ECO:0000313" key="1">
    <source>
        <dbReference type="EnsemblPlants" id="ORUFI01G12850.1"/>
    </source>
</evidence>
<dbReference type="Gramene" id="ORUFI01G12850.1">
    <property type="protein sequence ID" value="ORUFI01G12850.1"/>
    <property type="gene ID" value="ORUFI01G12850"/>
</dbReference>
<protein>
    <submittedName>
        <fullName evidence="1">Uncharacterized protein</fullName>
    </submittedName>
</protein>
<name>A0A0E0MUV2_ORYRU</name>
<proteinExistence type="predicted"/>
<reference evidence="1" key="2">
    <citation type="submission" date="2015-06" db="UniProtKB">
        <authorList>
            <consortium name="EnsemblPlants"/>
        </authorList>
    </citation>
    <scope>IDENTIFICATION</scope>
</reference>
<dbReference type="EnsemblPlants" id="ORUFI01G12850.1">
    <property type="protein sequence ID" value="ORUFI01G12850.1"/>
    <property type="gene ID" value="ORUFI01G12850"/>
</dbReference>
<dbReference type="AlphaFoldDB" id="A0A0E0MUV2"/>
<dbReference type="Proteomes" id="UP000008022">
    <property type="component" value="Unassembled WGS sequence"/>
</dbReference>
<sequence>MYISPKKVRSSAVSTHALSALRINRVRHEDSACSDRTAALPAAGCLCLLNPDAPGFRLRLRN</sequence>
<keyword evidence="2" id="KW-1185">Reference proteome</keyword>
<accession>A0A0E0MUV2</accession>
<dbReference type="HOGENOM" id="CLU_2908097_0_0_1"/>
<reference evidence="2" key="1">
    <citation type="submission" date="2013-06" db="EMBL/GenBank/DDBJ databases">
        <authorList>
            <person name="Zhao Q."/>
        </authorList>
    </citation>
    <scope>NUCLEOTIDE SEQUENCE</scope>
    <source>
        <strain evidence="2">cv. W1943</strain>
    </source>
</reference>